<evidence type="ECO:0000313" key="3">
    <source>
        <dbReference type="EMBL" id="CAB5238441.1"/>
    </source>
</evidence>
<evidence type="ECO:0000313" key="2">
    <source>
        <dbReference type="EMBL" id="CAB4200354.1"/>
    </source>
</evidence>
<gene>
    <name evidence="2" type="ORF">UFOVP1354_36</name>
    <name evidence="3" type="ORF">UFOVP1547_19</name>
    <name evidence="1" type="ORF">UFOVP930_30</name>
</gene>
<name>A0A6J7XNW0_9CAUD</name>
<protein>
    <submittedName>
        <fullName evidence="3">Uncharacterized protein</fullName>
    </submittedName>
</protein>
<proteinExistence type="predicted"/>
<accession>A0A6J7XNW0</accession>
<dbReference type="EMBL" id="LR797289">
    <property type="protein sequence ID" value="CAB4200354.1"/>
    <property type="molecule type" value="Genomic_DNA"/>
</dbReference>
<dbReference type="EMBL" id="LR798461">
    <property type="protein sequence ID" value="CAB5238441.1"/>
    <property type="molecule type" value="Genomic_DNA"/>
</dbReference>
<reference evidence="3" key="1">
    <citation type="submission" date="2020-05" db="EMBL/GenBank/DDBJ databases">
        <authorList>
            <person name="Chiriac C."/>
            <person name="Salcher M."/>
            <person name="Ghai R."/>
            <person name="Kavagutti S V."/>
        </authorList>
    </citation>
    <scope>NUCLEOTIDE SEQUENCE</scope>
</reference>
<sequence length="126" mass="13675">MAVLAFACVLAAFPLGVPSMDYVPLSALNDREEIAALAKLEIRAKYLKGQQEHQTDLPTGGLSWFAAAAREEAIDQIAYTHHIGQKCLQLRQLHGRMCEGLMTLAQAAEEMGVIISCNPPESLPQA</sequence>
<dbReference type="EMBL" id="LR796873">
    <property type="protein sequence ID" value="CAB4171918.1"/>
    <property type="molecule type" value="Genomic_DNA"/>
</dbReference>
<evidence type="ECO:0000313" key="1">
    <source>
        <dbReference type="EMBL" id="CAB4171918.1"/>
    </source>
</evidence>
<organism evidence="3">
    <name type="scientific">uncultured Caudovirales phage</name>
    <dbReference type="NCBI Taxonomy" id="2100421"/>
    <lineage>
        <taxon>Viruses</taxon>
        <taxon>Duplodnaviria</taxon>
        <taxon>Heunggongvirae</taxon>
        <taxon>Uroviricota</taxon>
        <taxon>Caudoviricetes</taxon>
        <taxon>Peduoviridae</taxon>
        <taxon>Maltschvirus</taxon>
        <taxon>Maltschvirus maltsch</taxon>
    </lineage>
</organism>